<protein>
    <submittedName>
        <fullName evidence="7">Type II secretory pathway, component PulJ</fullName>
    </submittedName>
</protein>
<dbReference type="InterPro" id="IPR051621">
    <property type="entry name" value="T2SS_protein_J"/>
</dbReference>
<evidence type="ECO:0000313" key="8">
    <source>
        <dbReference type="Proteomes" id="UP000255129"/>
    </source>
</evidence>
<reference evidence="7 8" key="1">
    <citation type="submission" date="2018-06" db="EMBL/GenBank/DDBJ databases">
        <authorList>
            <consortium name="Pathogen Informatics"/>
            <person name="Doyle S."/>
        </authorList>
    </citation>
    <scope>NUCLEOTIDE SEQUENCE [LARGE SCALE GENOMIC DNA]</scope>
    <source>
        <strain evidence="7 8">NCTC12026</strain>
    </source>
</reference>
<evidence type="ECO:0000313" key="7">
    <source>
        <dbReference type="EMBL" id="SUC36650.1"/>
    </source>
</evidence>
<keyword evidence="4 6" id="KW-1133">Transmembrane helix</keyword>
<feature type="transmembrane region" description="Helical" evidence="6">
    <location>
        <begin position="20"/>
        <end position="41"/>
    </location>
</feature>
<keyword evidence="3 6" id="KW-0812">Transmembrane</keyword>
<name>A0A379G6K2_9GAMM</name>
<keyword evidence="5 6" id="KW-0472">Membrane</keyword>
<evidence type="ECO:0000256" key="6">
    <source>
        <dbReference type="SAM" id="Phobius"/>
    </source>
</evidence>
<dbReference type="OrthoDB" id="7059546at2"/>
<dbReference type="Proteomes" id="UP000255129">
    <property type="component" value="Unassembled WGS sequence"/>
</dbReference>
<dbReference type="PANTHER" id="PTHR39583">
    <property type="entry name" value="TYPE II SECRETION SYSTEM PROTEIN J-RELATED"/>
    <property type="match status" value="1"/>
</dbReference>
<dbReference type="GO" id="GO:0015628">
    <property type="term" value="P:protein secretion by the type II secretion system"/>
    <property type="evidence" value="ECO:0007669"/>
    <property type="project" value="TreeGrafter"/>
</dbReference>
<dbReference type="PANTHER" id="PTHR39583:SF3">
    <property type="entry name" value="PREPILIN PEPTIDASE-DEPENDENT PROTEIN B"/>
    <property type="match status" value="1"/>
</dbReference>
<evidence type="ECO:0000256" key="5">
    <source>
        <dbReference type="ARBA" id="ARBA00023136"/>
    </source>
</evidence>
<dbReference type="AlphaFoldDB" id="A0A379G6K2"/>
<evidence type="ECO:0000256" key="2">
    <source>
        <dbReference type="ARBA" id="ARBA00022481"/>
    </source>
</evidence>
<dbReference type="EMBL" id="UGUA01000002">
    <property type="protein sequence ID" value="SUC36650.1"/>
    <property type="molecule type" value="Genomic_DNA"/>
</dbReference>
<dbReference type="PIRSF" id="PIRSF004525">
    <property type="entry name" value="Pilin_peptidase-dep_B_prd"/>
    <property type="match status" value="1"/>
</dbReference>
<gene>
    <name evidence="7" type="ORF">NCTC12026_03087</name>
</gene>
<sequence length="200" mass="23453">MLKPVRYRRDELGFSLLETLIAMVISCLVCIAVMNTIPALFKQLYQAYFQYQLDREVRQVLINMEKDFRRIGYCSQVHCEGRALLVSEKFLSRKMNSCIIFAYDQDLSGSWVNGQGKKLESDFFGYRLNGHKLESNRNVVDCDGTRWQSLFDATLVKVNQLTFNWSSAKQLLEVHMNIESQRLPDKKFQYQIWVNVRNSL</sequence>
<dbReference type="InterPro" id="IPR012902">
    <property type="entry name" value="N_methyl_site"/>
</dbReference>
<dbReference type="NCBIfam" id="NF007848">
    <property type="entry name" value="PRK10557.1"/>
    <property type="match status" value="1"/>
</dbReference>
<organism evidence="7 8">
    <name type="scientific">Providencia rustigianii</name>
    <dbReference type="NCBI Taxonomy" id="158850"/>
    <lineage>
        <taxon>Bacteria</taxon>
        <taxon>Pseudomonadati</taxon>
        <taxon>Pseudomonadota</taxon>
        <taxon>Gammaproteobacteria</taxon>
        <taxon>Enterobacterales</taxon>
        <taxon>Morganellaceae</taxon>
        <taxon>Providencia</taxon>
    </lineage>
</organism>
<accession>A0A379G6K2</accession>
<dbReference type="RefSeq" id="WP_006814078.1">
    <property type="nucleotide sequence ID" value="NZ_AP018946.1"/>
</dbReference>
<dbReference type="Pfam" id="PF07963">
    <property type="entry name" value="N_methyl"/>
    <property type="match status" value="1"/>
</dbReference>
<proteinExistence type="predicted"/>
<evidence type="ECO:0000256" key="1">
    <source>
        <dbReference type="ARBA" id="ARBA00004167"/>
    </source>
</evidence>
<dbReference type="InterPro" id="IPR016419">
    <property type="entry name" value="Prepilin_Pept-dep_B_prd"/>
</dbReference>
<keyword evidence="2" id="KW-0488">Methylation</keyword>
<evidence type="ECO:0000256" key="3">
    <source>
        <dbReference type="ARBA" id="ARBA00022692"/>
    </source>
</evidence>
<comment type="subcellular location">
    <subcellularLocation>
        <location evidence="1">Membrane</location>
        <topology evidence="1">Single-pass membrane protein</topology>
    </subcellularLocation>
</comment>
<evidence type="ECO:0000256" key="4">
    <source>
        <dbReference type="ARBA" id="ARBA00022989"/>
    </source>
</evidence>
<dbReference type="GO" id="GO:0016020">
    <property type="term" value="C:membrane"/>
    <property type="evidence" value="ECO:0007669"/>
    <property type="project" value="UniProtKB-SubCell"/>
</dbReference>